<dbReference type="PIRSF" id="PIRSF006305">
    <property type="entry name" value="Maf"/>
    <property type="match status" value="1"/>
</dbReference>
<name>H5SC07_9BACT</name>
<dbReference type="InterPro" id="IPR029001">
    <property type="entry name" value="ITPase-like_fam"/>
</dbReference>
<dbReference type="PANTHER" id="PTHR43213">
    <property type="entry name" value="BIFUNCTIONAL DTTP/UTP PYROPHOSPHATASE/METHYLTRANSFERASE PROTEIN-RELATED"/>
    <property type="match status" value="1"/>
</dbReference>
<dbReference type="GO" id="GO:0009117">
    <property type="term" value="P:nucleotide metabolic process"/>
    <property type="evidence" value="ECO:0007669"/>
    <property type="project" value="UniProtKB-KW"/>
</dbReference>
<comment type="catalytic activity">
    <reaction evidence="4">
        <text>a 2'-deoxyribonucleoside 5'-triphosphate + H2O = a 2'-deoxyribonucleoside 5'-phosphate + diphosphate + H(+)</text>
        <dbReference type="Rhea" id="RHEA:44644"/>
        <dbReference type="ChEBI" id="CHEBI:15377"/>
        <dbReference type="ChEBI" id="CHEBI:15378"/>
        <dbReference type="ChEBI" id="CHEBI:33019"/>
        <dbReference type="ChEBI" id="CHEBI:61560"/>
        <dbReference type="ChEBI" id="CHEBI:65317"/>
        <dbReference type="EC" id="3.6.1.9"/>
    </reaction>
</comment>
<evidence type="ECO:0000313" key="5">
    <source>
        <dbReference type="EMBL" id="BAL53693.1"/>
    </source>
</evidence>
<dbReference type="EMBL" id="AP011664">
    <property type="protein sequence ID" value="BAL53693.1"/>
    <property type="molecule type" value="Genomic_DNA"/>
</dbReference>
<reference evidence="5" key="1">
    <citation type="journal article" date="2005" name="Environ. Microbiol.">
        <title>Genetic and functional properties of uncultivated thermophilic crenarchaeotes from a subsurface gold mine as revealed by analysis of genome fragments.</title>
        <authorList>
            <person name="Nunoura T."/>
            <person name="Hirayama H."/>
            <person name="Takami H."/>
            <person name="Oida H."/>
            <person name="Nishi S."/>
            <person name="Shimamura S."/>
            <person name="Suzuki Y."/>
            <person name="Inagaki F."/>
            <person name="Takai K."/>
            <person name="Nealson K.H."/>
            <person name="Horikoshi K."/>
        </authorList>
    </citation>
    <scope>NUCLEOTIDE SEQUENCE</scope>
</reference>
<comment type="cofactor">
    <cofactor evidence="1 4">
        <name>a divalent metal cation</name>
        <dbReference type="ChEBI" id="CHEBI:60240"/>
    </cofactor>
</comment>
<dbReference type="Gene3D" id="3.90.950.10">
    <property type="match status" value="1"/>
</dbReference>
<reference evidence="5" key="2">
    <citation type="journal article" date="2012" name="PLoS ONE">
        <title>A Deeply Branching Thermophilic Bacterium with an Ancient Acetyl-CoA Pathway Dominates a Subsurface Ecosystem.</title>
        <authorList>
            <person name="Takami H."/>
            <person name="Noguchi H."/>
            <person name="Takaki Y."/>
            <person name="Uchiyama I."/>
            <person name="Toyoda A."/>
            <person name="Nishi S."/>
            <person name="Chee G.-J."/>
            <person name="Arai W."/>
            <person name="Nunoura T."/>
            <person name="Itoh T."/>
            <person name="Hattori M."/>
            <person name="Takai K."/>
        </authorList>
    </citation>
    <scope>NUCLEOTIDE SEQUENCE</scope>
</reference>
<gene>
    <name evidence="5" type="ORF">HGMM_F07G10C21</name>
</gene>
<dbReference type="AlphaFoldDB" id="H5SC07"/>
<keyword evidence="2 4" id="KW-0378">Hydrolase</keyword>
<comment type="caution">
    <text evidence="4">Lacks conserved residue(s) required for the propagation of feature annotation.</text>
</comment>
<dbReference type="EC" id="3.6.1.9" evidence="4"/>
<accession>H5SC07</accession>
<dbReference type="GO" id="GO:0047429">
    <property type="term" value="F:nucleoside triphosphate diphosphatase activity"/>
    <property type="evidence" value="ECO:0007669"/>
    <property type="project" value="UniProtKB-EC"/>
</dbReference>
<dbReference type="HAMAP" id="MF_00528">
    <property type="entry name" value="Maf"/>
    <property type="match status" value="1"/>
</dbReference>
<comment type="function">
    <text evidence="4">Nucleoside triphosphate pyrophosphatase. May have a dual role in cell division arrest and in preventing the incorporation of modified nucleotides into cellular nucleic acids.</text>
</comment>
<dbReference type="Pfam" id="PF02545">
    <property type="entry name" value="Maf"/>
    <property type="match status" value="1"/>
</dbReference>
<proteinExistence type="inferred from homology"/>
<sequence length="207" mass="23517">MPWPRPLILASSSPARRELLRKYGFSFEVIPPHIEEPDGAGVSDVRQYVAELAWRKAYAVARRVDYGVVLAADSVGWHDGEVIGKPTDRQHARQILQRLSGTQHELWTGVCIWFRPEDWQFAWQERSRLLMRPLTEEELEGYLDSGQWQGKSGAYAIQEQDDPFLTVLEGTISNVIGLPMETLCRIWHQCLPVLAQRAGSCQSTATD</sequence>
<feature type="active site" description="Proton acceptor" evidence="4">
    <location>
        <position position="73"/>
    </location>
</feature>
<comment type="similarity">
    <text evidence="4">Belongs to the Maf family.</text>
</comment>
<protein>
    <recommendedName>
        <fullName evidence="4">Nucleoside triphosphate pyrophosphatase</fullName>
        <ecNumber evidence="4">3.6.1.9</ecNumber>
    </recommendedName>
    <alternativeName>
        <fullName evidence="4">Nucleotide pyrophosphatase</fullName>
        <shortName evidence="4">Nucleotide PPase</shortName>
    </alternativeName>
</protein>
<evidence type="ECO:0000256" key="4">
    <source>
        <dbReference type="HAMAP-Rule" id="MF_00528"/>
    </source>
</evidence>
<organism evidence="5">
    <name type="scientific">uncultured Planctomycetota bacterium</name>
    <dbReference type="NCBI Taxonomy" id="120965"/>
    <lineage>
        <taxon>Bacteria</taxon>
        <taxon>Pseudomonadati</taxon>
        <taxon>Planctomycetota</taxon>
        <taxon>environmental samples</taxon>
    </lineage>
</organism>
<dbReference type="NCBIfam" id="TIGR00172">
    <property type="entry name" value="maf"/>
    <property type="match status" value="1"/>
</dbReference>
<dbReference type="InterPro" id="IPR003697">
    <property type="entry name" value="Maf-like"/>
</dbReference>
<comment type="subcellular location">
    <subcellularLocation>
        <location evidence="4">Cytoplasm</location>
    </subcellularLocation>
</comment>
<dbReference type="PANTHER" id="PTHR43213:SF5">
    <property type="entry name" value="BIFUNCTIONAL DTTP_UTP PYROPHOSPHATASE_METHYLTRANSFERASE PROTEIN-RELATED"/>
    <property type="match status" value="1"/>
</dbReference>
<keyword evidence="3 4" id="KW-0546">Nucleotide metabolism</keyword>
<evidence type="ECO:0000256" key="1">
    <source>
        <dbReference type="ARBA" id="ARBA00001968"/>
    </source>
</evidence>
<dbReference type="SUPFAM" id="SSF52972">
    <property type="entry name" value="ITPase-like"/>
    <property type="match status" value="1"/>
</dbReference>
<keyword evidence="4" id="KW-0963">Cytoplasm</keyword>
<dbReference type="CDD" id="cd00555">
    <property type="entry name" value="Maf"/>
    <property type="match status" value="1"/>
</dbReference>
<dbReference type="GO" id="GO:0005737">
    <property type="term" value="C:cytoplasm"/>
    <property type="evidence" value="ECO:0007669"/>
    <property type="project" value="UniProtKB-SubCell"/>
</dbReference>
<evidence type="ECO:0000256" key="3">
    <source>
        <dbReference type="ARBA" id="ARBA00023080"/>
    </source>
</evidence>
<comment type="catalytic activity">
    <reaction evidence="4">
        <text>a ribonucleoside 5'-triphosphate + H2O = a ribonucleoside 5'-phosphate + diphosphate + H(+)</text>
        <dbReference type="Rhea" id="RHEA:23996"/>
        <dbReference type="ChEBI" id="CHEBI:15377"/>
        <dbReference type="ChEBI" id="CHEBI:15378"/>
        <dbReference type="ChEBI" id="CHEBI:33019"/>
        <dbReference type="ChEBI" id="CHEBI:58043"/>
        <dbReference type="ChEBI" id="CHEBI:61557"/>
        <dbReference type="EC" id="3.6.1.9"/>
    </reaction>
</comment>
<evidence type="ECO:0000256" key="2">
    <source>
        <dbReference type="ARBA" id="ARBA00022801"/>
    </source>
</evidence>